<dbReference type="PATRIC" id="fig|360411.5.peg.1710"/>
<evidence type="ECO:0000313" key="5">
    <source>
        <dbReference type="EMBL" id="KPL78919.1"/>
    </source>
</evidence>
<feature type="domain" description="CBS" evidence="4">
    <location>
        <begin position="76"/>
        <end position="132"/>
    </location>
</feature>
<dbReference type="Proteomes" id="UP000050514">
    <property type="component" value="Unassembled WGS sequence"/>
</dbReference>
<dbReference type="RefSeq" id="WP_061912991.1">
    <property type="nucleotide sequence ID" value="NZ_DF967971.1"/>
</dbReference>
<name>A0A0P6XGQ1_9CHLR</name>
<evidence type="ECO:0000259" key="4">
    <source>
        <dbReference type="PROSITE" id="PS51371"/>
    </source>
</evidence>
<sequence>MNTVRHILQIKGTDIWTIGPEETVFEALRTMAKKDVGALIVMENDHMVGIISERDYARKVILQGRSSRDTKVREIMTSHVHTVHPDQTVEECMDLMTRYRVRHLPVIENDRLIGVISIGDVLYNIIQRQRQLISKLEDKVMGKEEEPTEPAVPRFPNVGKKE</sequence>
<protein>
    <submittedName>
        <fullName evidence="5">Histidine kinase</fullName>
    </submittedName>
</protein>
<feature type="domain" description="CBS" evidence="4">
    <location>
        <begin position="9"/>
        <end position="67"/>
    </location>
</feature>
<gene>
    <name evidence="5" type="ORF">AC812_00515</name>
</gene>
<dbReference type="AlphaFoldDB" id="A0A0P6XGQ1"/>
<accession>A0A0P6XGQ1</accession>
<dbReference type="InterPro" id="IPR000644">
    <property type="entry name" value="CBS_dom"/>
</dbReference>
<keyword evidence="5" id="KW-0418">Kinase</keyword>
<dbReference type="InterPro" id="IPR044725">
    <property type="entry name" value="CBSX3_CBS_dom"/>
</dbReference>
<dbReference type="CDD" id="cd04623">
    <property type="entry name" value="CBS_pair_bac_euk"/>
    <property type="match status" value="1"/>
</dbReference>
<keyword evidence="1 2" id="KW-0129">CBS domain</keyword>
<evidence type="ECO:0000313" key="6">
    <source>
        <dbReference type="Proteomes" id="UP000050514"/>
    </source>
</evidence>
<keyword evidence="6" id="KW-1185">Reference proteome</keyword>
<dbReference type="SUPFAM" id="SSF54631">
    <property type="entry name" value="CBS-domain pair"/>
    <property type="match status" value="1"/>
</dbReference>
<dbReference type="STRING" id="360411.AC812_00515"/>
<dbReference type="Pfam" id="PF00571">
    <property type="entry name" value="CBS"/>
    <property type="match status" value="2"/>
</dbReference>
<dbReference type="PANTHER" id="PTHR43080">
    <property type="entry name" value="CBS DOMAIN-CONTAINING PROTEIN CBSX3, MITOCHONDRIAL"/>
    <property type="match status" value="1"/>
</dbReference>
<dbReference type="GO" id="GO:0016301">
    <property type="term" value="F:kinase activity"/>
    <property type="evidence" value="ECO:0007669"/>
    <property type="project" value="UniProtKB-KW"/>
</dbReference>
<dbReference type="SMART" id="SM00116">
    <property type="entry name" value="CBS"/>
    <property type="match status" value="2"/>
</dbReference>
<feature type="region of interest" description="Disordered" evidence="3">
    <location>
        <begin position="140"/>
        <end position="162"/>
    </location>
</feature>
<dbReference type="InterPro" id="IPR046342">
    <property type="entry name" value="CBS_dom_sf"/>
</dbReference>
<dbReference type="PROSITE" id="PS51371">
    <property type="entry name" value="CBS"/>
    <property type="match status" value="2"/>
</dbReference>
<dbReference type="PANTHER" id="PTHR43080:SF2">
    <property type="entry name" value="CBS DOMAIN-CONTAINING PROTEIN"/>
    <property type="match status" value="1"/>
</dbReference>
<evidence type="ECO:0000256" key="1">
    <source>
        <dbReference type="ARBA" id="ARBA00023122"/>
    </source>
</evidence>
<dbReference type="OrthoDB" id="9802114at2"/>
<comment type="caution">
    <text evidence="5">The sequence shown here is derived from an EMBL/GenBank/DDBJ whole genome shotgun (WGS) entry which is preliminary data.</text>
</comment>
<dbReference type="InterPro" id="IPR051257">
    <property type="entry name" value="Diverse_CBS-Domain"/>
</dbReference>
<dbReference type="EMBL" id="LGHJ01000002">
    <property type="protein sequence ID" value="KPL78919.1"/>
    <property type="molecule type" value="Genomic_DNA"/>
</dbReference>
<evidence type="ECO:0000256" key="2">
    <source>
        <dbReference type="PROSITE-ProRule" id="PRU00703"/>
    </source>
</evidence>
<dbReference type="Gene3D" id="3.10.580.10">
    <property type="entry name" value="CBS-domain"/>
    <property type="match status" value="1"/>
</dbReference>
<keyword evidence="5" id="KW-0808">Transferase</keyword>
<proteinExistence type="predicted"/>
<evidence type="ECO:0000256" key="3">
    <source>
        <dbReference type="SAM" id="MobiDB-lite"/>
    </source>
</evidence>
<reference evidence="5 6" key="1">
    <citation type="submission" date="2015-07" db="EMBL/GenBank/DDBJ databases">
        <title>Draft genome of Bellilinea caldifistulae DSM 17877.</title>
        <authorList>
            <person name="Hemp J."/>
            <person name="Ward L.M."/>
            <person name="Pace L.A."/>
            <person name="Fischer W.W."/>
        </authorList>
    </citation>
    <scope>NUCLEOTIDE SEQUENCE [LARGE SCALE GENOMIC DNA]</scope>
    <source>
        <strain evidence="5 6">GOMI-1</strain>
    </source>
</reference>
<organism evidence="5 6">
    <name type="scientific">Bellilinea caldifistulae</name>
    <dbReference type="NCBI Taxonomy" id="360411"/>
    <lineage>
        <taxon>Bacteria</taxon>
        <taxon>Bacillati</taxon>
        <taxon>Chloroflexota</taxon>
        <taxon>Anaerolineae</taxon>
        <taxon>Anaerolineales</taxon>
        <taxon>Anaerolineaceae</taxon>
        <taxon>Bellilinea</taxon>
    </lineage>
</organism>